<dbReference type="PROSITE" id="PS50102">
    <property type="entry name" value="RRM"/>
    <property type="match status" value="1"/>
</dbReference>
<proteinExistence type="predicted"/>
<organism evidence="6 7">
    <name type="scientific">Fasciolopsis buskii</name>
    <dbReference type="NCBI Taxonomy" id="27845"/>
    <lineage>
        <taxon>Eukaryota</taxon>
        <taxon>Metazoa</taxon>
        <taxon>Spiralia</taxon>
        <taxon>Lophotrochozoa</taxon>
        <taxon>Platyhelminthes</taxon>
        <taxon>Trematoda</taxon>
        <taxon>Digenea</taxon>
        <taxon>Plagiorchiida</taxon>
        <taxon>Echinostomata</taxon>
        <taxon>Echinostomatoidea</taxon>
        <taxon>Fasciolidae</taxon>
        <taxon>Fasciolopsis</taxon>
    </lineage>
</organism>
<dbReference type="GO" id="GO:0003723">
    <property type="term" value="F:RNA binding"/>
    <property type="evidence" value="ECO:0007669"/>
    <property type="project" value="UniProtKB-UniRule"/>
</dbReference>
<feature type="compositionally biased region" description="Polar residues" evidence="4">
    <location>
        <begin position="374"/>
        <end position="389"/>
    </location>
</feature>
<name>A0A8E0RVY4_9TREM</name>
<reference evidence="6" key="1">
    <citation type="submission" date="2019-05" db="EMBL/GenBank/DDBJ databases">
        <title>Annotation for the trematode Fasciolopsis buski.</title>
        <authorList>
            <person name="Choi Y.-J."/>
        </authorList>
    </citation>
    <scope>NUCLEOTIDE SEQUENCE</scope>
    <source>
        <strain evidence="6">HT</strain>
        <tissue evidence="6">Whole worm</tissue>
    </source>
</reference>
<evidence type="ECO:0000259" key="5">
    <source>
        <dbReference type="PROSITE" id="PS50102"/>
    </source>
</evidence>
<dbReference type="SMART" id="SM00360">
    <property type="entry name" value="RRM"/>
    <property type="match status" value="1"/>
</dbReference>
<accession>A0A8E0RVY4</accession>
<keyword evidence="1 2" id="KW-0694">RNA-binding</keyword>
<evidence type="ECO:0000256" key="3">
    <source>
        <dbReference type="SAM" id="Coils"/>
    </source>
</evidence>
<protein>
    <submittedName>
        <fullName evidence="6">Putative RNA-binding protein 18</fullName>
    </submittedName>
</protein>
<feature type="coiled-coil region" evidence="3">
    <location>
        <begin position="33"/>
        <end position="60"/>
    </location>
</feature>
<dbReference type="Gene3D" id="3.30.70.330">
    <property type="match status" value="1"/>
</dbReference>
<feature type="region of interest" description="Disordered" evidence="4">
    <location>
        <begin position="369"/>
        <end position="414"/>
    </location>
</feature>
<dbReference type="InterPro" id="IPR000504">
    <property type="entry name" value="RRM_dom"/>
</dbReference>
<feature type="domain" description="RRM" evidence="5">
    <location>
        <begin position="122"/>
        <end position="203"/>
    </location>
</feature>
<sequence>MPRPPPTSPYGLYVIKNLKPGTTLVQVAQRWKTEVTEVEREALRCELDQLKASYHRSLAEWARASQLSVSKSAKELAQEFCQRLETSKQPDGQANGTLLGDALATRLNAARSTANSELDDPCRIWLGGLPPRTTEFAVIQLVRQFGQPTDFRFPVHRAGENQGSTVGYCFVSYATPAVAQKALIALDGLNFHGHRLIVRRAHLTRDELNSVQQSEIEAARLRIAEKAKLCEAELAARLAAADPAGKGESTHTTTPIVPKSEVTSLSELDSLNPPSSMLQSSLVDSRPSTIIPDLYGRLGRVDPIRTQSSASLGLKRSTGIGQGHKRPVETKQAIRRIEMALQKLEQTPVGGTELLQPLSAINRRSAVPPGILAHSSNASGGSGDSRNTLSRGSYGSRGCSRRPDRNMRPRLNRL</sequence>
<comment type="caution">
    <text evidence="6">The sequence shown here is derived from an EMBL/GenBank/DDBJ whole genome shotgun (WGS) entry which is preliminary data.</text>
</comment>
<dbReference type="InterPro" id="IPR035979">
    <property type="entry name" value="RBD_domain_sf"/>
</dbReference>
<gene>
    <name evidence="6" type="ORF">FBUS_04194</name>
</gene>
<keyword evidence="3" id="KW-0175">Coiled coil</keyword>
<evidence type="ECO:0000313" key="7">
    <source>
        <dbReference type="Proteomes" id="UP000728185"/>
    </source>
</evidence>
<evidence type="ECO:0000313" key="6">
    <source>
        <dbReference type="EMBL" id="KAA0194314.1"/>
    </source>
</evidence>
<dbReference type="EMBL" id="LUCM01004458">
    <property type="protein sequence ID" value="KAA0194314.1"/>
    <property type="molecule type" value="Genomic_DNA"/>
</dbReference>
<keyword evidence="7" id="KW-1185">Reference proteome</keyword>
<dbReference type="OrthoDB" id="6253316at2759"/>
<dbReference type="Pfam" id="PF00076">
    <property type="entry name" value="RRM_1"/>
    <property type="match status" value="1"/>
</dbReference>
<evidence type="ECO:0000256" key="4">
    <source>
        <dbReference type="SAM" id="MobiDB-lite"/>
    </source>
</evidence>
<dbReference type="PANTHER" id="PTHR21245">
    <property type="entry name" value="HETEROGENEOUS NUCLEAR RIBONUCLEOPROTEIN"/>
    <property type="match status" value="1"/>
</dbReference>
<dbReference type="InterPro" id="IPR012677">
    <property type="entry name" value="Nucleotide-bd_a/b_plait_sf"/>
</dbReference>
<dbReference type="SUPFAM" id="SSF54928">
    <property type="entry name" value="RNA-binding domain, RBD"/>
    <property type="match status" value="1"/>
</dbReference>
<evidence type="ECO:0000256" key="2">
    <source>
        <dbReference type="PROSITE-ProRule" id="PRU00176"/>
    </source>
</evidence>
<dbReference type="AlphaFoldDB" id="A0A8E0RVY4"/>
<evidence type="ECO:0000256" key="1">
    <source>
        <dbReference type="ARBA" id="ARBA00022884"/>
    </source>
</evidence>
<dbReference type="Proteomes" id="UP000728185">
    <property type="component" value="Unassembled WGS sequence"/>
</dbReference>